<gene>
    <name evidence="1" type="ORF">AXF17_05575</name>
</gene>
<keyword evidence="2" id="KW-1185">Reference proteome</keyword>
<organism evidence="1 2">
    <name type="scientific">Mogibacterium pumilum</name>
    <dbReference type="NCBI Taxonomy" id="86332"/>
    <lineage>
        <taxon>Bacteria</taxon>
        <taxon>Bacillati</taxon>
        <taxon>Bacillota</taxon>
        <taxon>Clostridia</taxon>
        <taxon>Peptostreptococcales</taxon>
        <taxon>Anaerovoracaceae</taxon>
        <taxon>Mogibacterium</taxon>
    </lineage>
</organism>
<evidence type="ECO:0000313" key="1">
    <source>
        <dbReference type="EMBL" id="ASS37949.1"/>
    </source>
</evidence>
<accession>A0A223ASR4</accession>
<dbReference type="EMBL" id="CP016199">
    <property type="protein sequence ID" value="ASS37949.1"/>
    <property type="molecule type" value="Genomic_DNA"/>
</dbReference>
<sequence>MNKINSLILMIVLIMVLCSGCVLPDGESLTTERVTEMVEERYGQGKVEVKQLNKKIWQISPTDYPDIKYTIKQKIGIGSVVPVPSYKKTDDSMKQVGKIVVPKFFNEEERKKLSFADGIIKVKWNVKNDEEVAKLCTKLESMCEYMHKNYNLVVKGKSVKISFQDQEALHHVETDRYQKEPAKWDKISKSKIISYLDAKYGRGTYTFKKSDNEISHDGEVEIYLNDYPDMPFYLAKKTAARQRGKLTDTLYYDMISNVAFNFPKDDYDESSYLDITAEDTVEGERLSGFLIRRYFKWNEESGVISDMQAIRKALRNHINQYPMINYTDYPKNKHKINPPIRMDITIDL</sequence>
<reference evidence="2" key="1">
    <citation type="submission" date="2016-05" db="EMBL/GenBank/DDBJ databases">
        <authorList>
            <person name="Holder M.E."/>
            <person name="Ajami N.J."/>
            <person name="Petrosino J.F."/>
        </authorList>
    </citation>
    <scope>NUCLEOTIDE SEQUENCE [LARGE SCALE GENOMIC DNA]</scope>
    <source>
        <strain evidence="2">ATCC 700696</strain>
    </source>
</reference>
<dbReference type="RefSeq" id="WP_094234184.1">
    <property type="nucleotide sequence ID" value="NZ_CP016199.1"/>
</dbReference>
<name>A0A223ASR4_9FIRM</name>
<dbReference type="OrthoDB" id="2079798at2"/>
<dbReference type="AlphaFoldDB" id="A0A223ASR4"/>
<evidence type="ECO:0000313" key="2">
    <source>
        <dbReference type="Proteomes" id="UP000214689"/>
    </source>
</evidence>
<proteinExistence type="predicted"/>
<protein>
    <submittedName>
        <fullName evidence="1">Uncharacterized protein</fullName>
    </submittedName>
</protein>
<dbReference type="Proteomes" id="UP000214689">
    <property type="component" value="Chromosome"/>
</dbReference>